<reference evidence="1 3" key="1">
    <citation type="journal article" date="2008" name="Science">
        <title>The Physcomitrella genome reveals evolutionary insights into the conquest of land by plants.</title>
        <authorList>
            <person name="Rensing S."/>
            <person name="Lang D."/>
            <person name="Zimmer A."/>
            <person name="Terry A."/>
            <person name="Salamov A."/>
            <person name="Shapiro H."/>
            <person name="Nishiyama T."/>
            <person name="Perroud P.-F."/>
            <person name="Lindquist E."/>
            <person name="Kamisugi Y."/>
            <person name="Tanahashi T."/>
            <person name="Sakakibara K."/>
            <person name="Fujita T."/>
            <person name="Oishi K."/>
            <person name="Shin-I T."/>
            <person name="Kuroki Y."/>
            <person name="Toyoda A."/>
            <person name="Suzuki Y."/>
            <person name="Hashimoto A."/>
            <person name="Yamaguchi K."/>
            <person name="Sugano A."/>
            <person name="Kohara Y."/>
            <person name="Fujiyama A."/>
            <person name="Anterola A."/>
            <person name="Aoki S."/>
            <person name="Ashton N."/>
            <person name="Barbazuk W.B."/>
            <person name="Barker E."/>
            <person name="Bennetzen J."/>
            <person name="Bezanilla M."/>
            <person name="Blankenship R."/>
            <person name="Cho S.H."/>
            <person name="Dutcher S."/>
            <person name="Estelle M."/>
            <person name="Fawcett J.A."/>
            <person name="Gundlach H."/>
            <person name="Hanada K."/>
            <person name="Heyl A."/>
            <person name="Hicks K.A."/>
            <person name="Hugh J."/>
            <person name="Lohr M."/>
            <person name="Mayer K."/>
            <person name="Melkozernov A."/>
            <person name="Murata T."/>
            <person name="Nelson D."/>
            <person name="Pils B."/>
            <person name="Prigge M."/>
            <person name="Reiss B."/>
            <person name="Renner T."/>
            <person name="Rombauts S."/>
            <person name="Rushton P."/>
            <person name="Sanderfoot A."/>
            <person name="Schween G."/>
            <person name="Shiu S.-H."/>
            <person name="Stueber K."/>
            <person name="Theodoulou F.L."/>
            <person name="Tu H."/>
            <person name="Van de Peer Y."/>
            <person name="Verrier P.J."/>
            <person name="Waters E."/>
            <person name="Wood A."/>
            <person name="Yang L."/>
            <person name="Cove D."/>
            <person name="Cuming A."/>
            <person name="Hasebe M."/>
            <person name="Lucas S."/>
            <person name="Mishler D.B."/>
            <person name="Reski R."/>
            <person name="Grigoriev I."/>
            <person name="Quatrano R.S."/>
            <person name="Boore J.L."/>
        </authorList>
    </citation>
    <scope>NUCLEOTIDE SEQUENCE [LARGE SCALE GENOMIC DNA]</scope>
    <source>
        <strain evidence="2 3">cv. Gransden 2004</strain>
    </source>
</reference>
<sequence>MRLGNRSRRWREEEKEHLEASKLWLCRNWCRKRPTRSMHEIGSNGNGRSWLQAVVPSFIYCVDSLPSLRAEYGSWCSQEILGADVPCISIQVFSTNRRLKIRGDEWRCLLERKEME</sequence>
<dbReference type="EMBL" id="ABEU02000005">
    <property type="protein sequence ID" value="PNR54164.1"/>
    <property type="molecule type" value="Genomic_DNA"/>
</dbReference>
<dbReference type="Gramene" id="Pp3c5_17840V3.2">
    <property type="protein sequence ID" value="PAC:32953760.CDS.1"/>
    <property type="gene ID" value="Pp3c5_17840"/>
</dbReference>
<organism evidence="1">
    <name type="scientific">Physcomitrium patens</name>
    <name type="common">Spreading-leaved earth moss</name>
    <name type="synonym">Physcomitrella patens</name>
    <dbReference type="NCBI Taxonomy" id="3218"/>
    <lineage>
        <taxon>Eukaryota</taxon>
        <taxon>Viridiplantae</taxon>
        <taxon>Streptophyta</taxon>
        <taxon>Embryophyta</taxon>
        <taxon>Bryophyta</taxon>
        <taxon>Bryophytina</taxon>
        <taxon>Bryopsida</taxon>
        <taxon>Funariidae</taxon>
        <taxon>Funariales</taxon>
        <taxon>Funariaceae</taxon>
        <taxon>Physcomitrium</taxon>
    </lineage>
</organism>
<reference evidence="2" key="3">
    <citation type="submission" date="2020-12" db="UniProtKB">
        <authorList>
            <consortium name="EnsemblPlants"/>
        </authorList>
    </citation>
    <scope>IDENTIFICATION</scope>
</reference>
<dbReference type="EnsemblPlants" id="Pp3c5_17840V3.1">
    <property type="protein sequence ID" value="PAC:32953759.CDS.1"/>
    <property type="gene ID" value="Pp3c5_17840"/>
</dbReference>
<proteinExistence type="predicted"/>
<gene>
    <name evidence="1" type="ORF">PHYPA_007840</name>
</gene>
<dbReference type="EnsemblPlants" id="Pp3c5_17840V3.2">
    <property type="protein sequence ID" value="PAC:32953760.CDS.1"/>
    <property type="gene ID" value="Pp3c5_17840"/>
</dbReference>
<evidence type="ECO:0000313" key="1">
    <source>
        <dbReference type="EMBL" id="PNR54164.1"/>
    </source>
</evidence>
<name>A0A2K1KK50_PHYPA</name>
<accession>A0A2K1KK50</accession>
<dbReference type="Gramene" id="Pp3c5_17840V3.1">
    <property type="protein sequence ID" value="PAC:32953759.CDS.1"/>
    <property type="gene ID" value="Pp3c5_17840"/>
</dbReference>
<protein>
    <submittedName>
        <fullName evidence="1 2">Uncharacterized protein</fullName>
    </submittedName>
</protein>
<dbReference type="InParanoid" id="A0A2K1KK50"/>
<reference evidence="1 3" key="2">
    <citation type="journal article" date="2018" name="Plant J.">
        <title>The Physcomitrella patens chromosome-scale assembly reveals moss genome structure and evolution.</title>
        <authorList>
            <person name="Lang D."/>
            <person name="Ullrich K.K."/>
            <person name="Murat F."/>
            <person name="Fuchs J."/>
            <person name="Jenkins J."/>
            <person name="Haas F.B."/>
            <person name="Piednoel M."/>
            <person name="Gundlach H."/>
            <person name="Van Bel M."/>
            <person name="Meyberg R."/>
            <person name="Vives C."/>
            <person name="Morata J."/>
            <person name="Symeonidi A."/>
            <person name="Hiss M."/>
            <person name="Muchero W."/>
            <person name="Kamisugi Y."/>
            <person name="Saleh O."/>
            <person name="Blanc G."/>
            <person name="Decker E.L."/>
            <person name="van Gessel N."/>
            <person name="Grimwood J."/>
            <person name="Hayes R.D."/>
            <person name="Graham S.W."/>
            <person name="Gunter L.E."/>
            <person name="McDaniel S.F."/>
            <person name="Hoernstein S.N.W."/>
            <person name="Larsson A."/>
            <person name="Li F.W."/>
            <person name="Perroud P.F."/>
            <person name="Phillips J."/>
            <person name="Ranjan P."/>
            <person name="Rokshar D.S."/>
            <person name="Rothfels C.J."/>
            <person name="Schneider L."/>
            <person name="Shu S."/>
            <person name="Stevenson D.W."/>
            <person name="Thummler F."/>
            <person name="Tillich M."/>
            <person name="Villarreal Aguilar J.C."/>
            <person name="Widiez T."/>
            <person name="Wong G.K."/>
            <person name="Wymore A."/>
            <person name="Zhang Y."/>
            <person name="Zimmer A.D."/>
            <person name="Quatrano R.S."/>
            <person name="Mayer K.F.X."/>
            <person name="Goodstein D."/>
            <person name="Casacuberta J.M."/>
            <person name="Vandepoele K."/>
            <person name="Reski R."/>
            <person name="Cuming A.C."/>
            <person name="Tuskan G.A."/>
            <person name="Maumus F."/>
            <person name="Salse J."/>
            <person name="Schmutz J."/>
            <person name="Rensing S.A."/>
        </authorList>
    </citation>
    <scope>NUCLEOTIDE SEQUENCE [LARGE SCALE GENOMIC DNA]</scope>
    <source>
        <strain evidence="2 3">cv. Gransden 2004</strain>
    </source>
</reference>
<evidence type="ECO:0000313" key="2">
    <source>
        <dbReference type="EnsemblPlants" id="PAC:32953759.CDS.1"/>
    </source>
</evidence>
<dbReference type="Proteomes" id="UP000006727">
    <property type="component" value="Chromosome 5"/>
</dbReference>
<evidence type="ECO:0000313" key="3">
    <source>
        <dbReference type="Proteomes" id="UP000006727"/>
    </source>
</evidence>
<dbReference type="AlphaFoldDB" id="A0A2K1KK50"/>
<keyword evidence="3" id="KW-1185">Reference proteome</keyword>